<protein>
    <recommendedName>
        <fullName evidence="3">STAS/SEC14 domain-containing protein</fullName>
    </recommendedName>
</protein>
<evidence type="ECO:0000313" key="2">
    <source>
        <dbReference type="Proteomes" id="UP000297549"/>
    </source>
</evidence>
<accession>A0A4Z0PXF2</accession>
<dbReference type="Proteomes" id="UP000297549">
    <property type="component" value="Unassembled WGS sequence"/>
</dbReference>
<name>A0A4Z0PXF2_9BACT</name>
<dbReference type="AlphaFoldDB" id="A0A4Z0PXF2"/>
<evidence type="ECO:0008006" key="3">
    <source>
        <dbReference type="Google" id="ProtNLM"/>
    </source>
</evidence>
<reference evidence="1 2" key="1">
    <citation type="submission" date="2019-04" db="EMBL/GenBank/DDBJ databases">
        <authorList>
            <person name="Feng G."/>
            <person name="Zhang J."/>
            <person name="Zhu H."/>
        </authorList>
    </citation>
    <scope>NUCLEOTIDE SEQUENCE [LARGE SCALE GENOMIC DNA]</scope>
    <source>
        <strain evidence="1 2">JCM 31653</strain>
    </source>
</reference>
<sequence length="146" mass="16399">MISGLALSPFDFLDLSYRTDLGILTVRWLRAVTFEELRQGFTLALSVAQERRAAYWLVDARRRTELDATSSEWVAQKLLPEAAASLAPAALHVAYLLSPARAEQLRQDSDLRTVVVKAQDASQPYRLHTFLDEGPATQWLLQAKQS</sequence>
<keyword evidence="2" id="KW-1185">Reference proteome</keyword>
<comment type="caution">
    <text evidence="1">The sequence shown here is derived from an EMBL/GenBank/DDBJ whole genome shotgun (WGS) entry which is preliminary data.</text>
</comment>
<organism evidence="1 2">
    <name type="scientific">Hymenobacter aquaticus</name>
    <dbReference type="NCBI Taxonomy" id="1867101"/>
    <lineage>
        <taxon>Bacteria</taxon>
        <taxon>Pseudomonadati</taxon>
        <taxon>Bacteroidota</taxon>
        <taxon>Cytophagia</taxon>
        <taxon>Cytophagales</taxon>
        <taxon>Hymenobacteraceae</taxon>
        <taxon>Hymenobacter</taxon>
    </lineage>
</organism>
<proteinExistence type="predicted"/>
<gene>
    <name evidence="1" type="ORF">E5K00_17050</name>
</gene>
<evidence type="ECO:0000313" key="1">
    <source>
        <dbReference type="EMBL" id="TGE21964.1"/>
    </source>
</evidence>
<dbReference type="RefSeq" id="WP_135464488.1">
    <property type="nucleotide sequence ID" value="NZ_SRLC01000002.1"/>
</dbReference>
<dbReference type="EMBL" id="SRLC01000002">
    <property type="protein sequence ID" value="TGE21964.1"/>
    <property type="molecule type" value="Genomic_DNA"/>
</dbReference>
<dbReference type="OrthoDB" id="884362at2"/>